<accession>A0ABY3RGZ5</accession>
<keyword evidence="2" id="KW-1185">Reference proteome</keyword>
<evidence type="ECO:0000313" key="2">
    <source>
        <dbReference type="Proteomes" id="UP001431010"/>
    </source>
</evidence>
<dbReference type="RefSeq" id="WP_231325980.1">
    <property type="nucleotide sequence ID" value="NZ_CP088156.1"/>
</dbReference>
<gene>
    <name evidence="1" type="ORF">LQG66_09955</name>
</gene>
<organism evidence="1 2">
    <name type="scientific">Bradyrhizobium ontarionense</name>
    <dbReference type="NCBI Taxonomy" id="2898149"/>
    <lineage>
        <taxon>Bacteria</taxon>
        <taxon>Pseudomonadati</taxon>
        <taxon>Pseudomonadota</taxon>
        <taxon>Alphaproteobacteria</taxon>
        <taxon>Hyphomicrobiales</taxon>
        <taxon>Nitrobacteraceae</taxon>
        <taxon>Bradyrhizobium</taxon>
    </lineage>
</organism>
<dbReference type="Proteomes" id="UP001431010">
    <property type="component" value="Chromosome"/>
</dbReference>
<sequence>MDDLEAYRAARTGLDKDAIAVRQLRALREYIPESHGKLRLTDVRTLFESMAEQIK</sequence>
<proteinExistence type="predicted"/>
<dbReference type="EMBL" id="CP088156">
    <property type="protein sequence ID" value="UFZ06591.1"/>
    <property type="molecule type" value="Genomic_DNA"/>
</dbReference>
<evidence type="ECO:0000313" key="1">
    <source>
        <dbReference type="EMBL" id="UFZ06591.1"/>
    </source>
</evidence>
<name>A0ABY3RGZ5_9BRAD</name>
<protein>
    <submittedName>
        <fullName evidence="1">Uncharacterized protein</fullName>
    </submittedName>
</protein>
<reference evidence="1" key="1">
    <citation type="journal article" date="2024" name="Antonie Van Leeuwenhoek">
        <title>Bradyrhizobium ontarionense sp. nov., a novel bacterial symbiont isolated from Aeschynomene indica (Indian jointvetch), harbours photosynthesis, nitrogen fixation and nitrous oxide (N2O) reductase genes.</title>
        <authorList>
            <person name="Bromfield E.S.P."/>
            <person name="Cloutier S."/>
        </authorList>
    </citation>
    <scope>NUCLEOTIDE SEQUENCE</scope>
    <source>
        <strain evidence="1">A19</strain>
    </source>
</reference>